<dbReference type="Pfam" id="PF02518">
    <property type="entry name" value="HATPase_c"/>
    <property type="match status" value="2"/>
</dbReference>
<dbReference type="Pfam" id="PF06580">
    <property type="entry name" value="His_kinase"/>
    <property type="match status" value="1"/>
</dbReference>
<dbReference type="EMBL" id="BMGR01000002">
    <property type="protein sequence ID" value="GGF92174.1"/>
    <property type="molecule type" value="Genomic_DNA"/>
</dbReference>
<dbReference type="Pfam" id="PF07695">
    <property type="entry name" value="7TMR-DISM_7TM"/>
    <property type="match status" value="1"/>
</dbReference>
<dbReference type="InterPro" id="IPR004358">
    <property type="entry name" value="Sig_transdc_His_kin-like_C"/>
</dbReference>
<dbReference type="InterPro" id="IPR003661">
    <property type="entry name" value="HisK_dim/P_dom"/>
</dbReference>
<dbReference type="Gene3D" id="3.40.50.2300">
    <property type="match status" value="1"/>
</dbReference>
<dbReference type="SUPFAM" id="SSF49785">
    <property type="entry name" value="Galactose-binding domain-like"/>
    <property type="match status" value="1"/>
</dbReference>
<feature type="domain" description="Histidine kinase" evidence="12">
    <location>
        <begin position="423"/>
        <end position="641"/>
    </location>
</feature>
<dbReference type="CDD" id="cd00082">
    <property type="entry name" value="HisKA"/>
    <property type="match status" value="1"/>
</dbReference>
<evidence type="ECO:0000256" key="3">
    <source>
        <dbReference type="ARBA" id="ARBA00012438"/>
    </source>
</evidence>
<dbReference type="InterPro" id="IPR005467">
    <property type="entry name" value="His_kinase_dom"/>
</dbReference>
<evidence type="ECO:0000256" key="8">
    <source>
        <dbReference type="ARBA" id="ARBA00022840"/>
    </source>
</evidence>
<keyword evidence="5" id="KW-0808">Transferase</keyword>
<feature type="modified residue" description="4-aspartylphosphate" evidence="10">
    <location>
        <position position="730"/>
    </location>
</feature>
<keyword evidence="11" id="KW-1133">Transmembrane helix</keyword>
<dbReference type="SMART" id="SM00388">
    <property type="entry name" value="HisKA"/>
    <property type="match status" value="1"/>
</dbReference>
<dbReference type="InterPro" id="IPR036097">
    <property type="entry name" value="HisK_dim/P_sf"/>
</dbReference>
<dbReference type="GO" id="GO:0005886">
    <property type="term" value="C:plasma membrane"/>
    <property type="evidence" value="ECO:0007669"/>
    <property type="project" value="UniProtKB-SubCell"/>
</dbReference>
<evidence type="ECO:0000256" key="1">
    <source>
        <dbReference type="ARBA" id="ARBA00000085"/>
    </source>
</evidence>
<dbReference type="SUPFAM" id="SSF47384">
    <property type="entry name" value="Homodimeric domain of signal transducing histidine kinase"/>
    <property type="match status" value="1"/>
</dbReference>
<comment type="subcellular location">
    <subcellularLocation>
        <location evidence="2">Cell membrane</location>
        <topology evidence="2">Multi-pass membrane protein</topology>
    </subcellularLocation>
</comment>
<comment type="caution">
    <text evidence="14">The sequence shown here is derived from an EMBL/GenBank/DDBJ whole genome shotgun (WGS) entry which is preliminary data.</text>
</comment>
<dbReference type="Gene3D" id="3.30.565.10">
    <property type="entry name" value="Histidine kinase-like ATPase, C-terminal domain"/>
    <property type="match status" value="2"/>
</dbReference>
<evidence type="ECO:0000256" key="9">
    <source>
        <dbReference type="ARBA" id="ARBA00023012"/>
    </source>
</evidence>
<feature type="transmembrane region" description="Helical" evidence="11">
    <location>
        <begin position="294"/>
        <end position="313"/>
    </location>
</feature>
<feature type="domain" description="Histidine kinase" evidence="12">
    <location>
        <begin position="906"/>
        <end position="1010"/>
    </location>
</feature>
<feature type="transmembrane region" description="Helical" evidence="11">
    <location>
        <begin position="347"/>
        <end position="367"/>
    </location>
</feature>
<dbReference type="Proteomes" id="UP000644756">
    <property type="component" value="Unassembled WGS sequence"/>
</dbReference>
<sequence length="1017" mass="115455">MLAALLLPLLIYQKDSCSQVSPGWIDLSGCEFDSLTTAELDGQWEFYWNRLLLPSHFPLPVSAIGPEYIDVPSQWSVPLLSDTHWERHGYATYRVQLRLPEHDGTTVYGLKMTNLRTSSKLYVNGELLGSSGSPATTKGDAIPRNKPYTVYFQASTGEADIVVQMANFHYLSSGITSSLLLGKYDAINDMEQRNKSYDTALASSLALLGIYFLGLSFQRRWDKASSFFAMLCFCGAAFIVTHSEKLLFTMYPAISYEWFTRIQMVSSIFTYWALIGYLYHVLDQPFSKKLLIWSKWFSIGLALFTLVTGVAIFSFVAYIFFILVFLHLILITIILVRVLARKIPGSFYLYVGIVAALQFILNLFVSMEMGVDLYEMPPIAIPIFVLTQGLFLSRRHSQAYITIKELSRQLKQKDRDKDEFLVKTSHEFKTPLNAIMNIAQSILEGGGQSIQERQQEDLRLIALTARRLSFLVKDILDYEQLKQGRIKLLRVPVDLARAVDVVLEVFRHLYRKTNVKVMNSLPLNHYILQADENRLMQILYNLIDNAYKHTNTGEIRISGERMGNEVWITVADTGRGISPNKLSVIFQDYEQDVHRPGGYSEGLGLGLSITKQLVELHGGRIEVQSVVGEGSRFRFSMPYSLDNQLQTDEVSVEPVAAGGGDKTKRSKEEAARFEGKNEFRILLVDDDYVSLKILCNMLDGEGFGYVSAESGEEALEALKGGNRFDLCIMDVMMPSMSGFELCRVIRKSYSQVELPILIVTAGTEYHFHEAGFAAGANDFILKPYDWNELRARVRTLVQLKRSVSMLVQSEVSMLRAQIKPHFLYNAINTIIWMSKRDVEQTQSLLRELSNFLRGSFDFENREQMITFDKEIQLVRAYLALERARFGDRLSVHYELQAADFMLPPLVIQPLVENAVRHGLMEKPAGGNVWIRTMIERDQVVITIADDGKGMEPERIAEVMTGSSYSQDADRTGIGLQNINRRLLHTYGQSFRIKQREGGGTIVSFSIPWKGRDIRNEH</sequence>
<evidence type="ECO:0000259" key="13">
    <source>
        <dbReference type="PROSITE" id="PS50110"/>
    </source>
</evidence>
<dbReference type="SUPFAM" id="SSF52172">
    <property type="entry name" value="CheY-like"/>
    <property type="match status" value="1"/>
</dbReference>
<keyword evidence="15" id="KW-1185">Reference proteome</keyword>
<dbReference type="Gene3D" id="1.10.287.130">
    <property type="match status" value="1"/>
</dbReference>
<keyword evidence="11" id="KW-0812">Transmembrane</keyword>
<gene>
    <name evidence="14" type="ORF">GCM10010916_06930</name>
</gene>
<feature type="domain" description="Response regulatory" evidence="13">
    <location>
        <begin position="680"/>
        <end position="797"/>
    </location>
</feature>
<dbReference type="InterPro" id="IPR003594">
    <property type="entry name" value="HATPase_dom"/>
</dbReference>
<proteinExistence type="predicted"/>
<dbReference type="GO" id="GO:0000155">
    <property type="term" value="F:phosphorelay sensor kinase activity"/>
    <property type="evidence" value="ECO:0007669"/>
    <property type="project" value="InterPro"/>
</dbReference>
<dbReference type="PROSITE" id="PS50110">
    <property type="entry name" value="RESPONSE_REGULATORY"/>
    <property type="match status" value="1"/>
</dbReference>
<evidence type="ECO:0000256" key="11">
    <source>
        <dbReference type="SAM" id="Phobius"/>
    </source>
</evidence>
<keyword evidence="4 10" id="KW-0597">Phosphoprotein</keyword>
<dbReference type="Pfam" id="PF00512">
    <property type="entry name" value="HisKA"/>
    <property type="match status" value="1"/>
</dbReference>
<evidence type="ECO:0000256" key="10">
    <source>
        <dbReference type="PROSITE-ProRule" id="PRU00169"/>
    </source>
</evidence>
<comment type="catalytic activity">
    <reaction evidence="1">
        <text>ATP + protein L-histidine = ADP + protein N-phospho-L-histidine.</text>
        <dbReference type="EC" id="2.7.13.3"/>
    </reaction>
</comment>
<organism evidence="14 15">
    <name type="scientific">Paenibacillus abyssi</name>
    <dbReference type="NCBI Taxonomy" id="1340531"/>
    <lineage>
        <taxon>Bacteria</taxon>
        <taxon>Bacillati</taxon>
        <taxon>Bacillota</taxon>
        <taxon>Bacilli</taxon>
        <taxon>Bacillales</taxon>
        <taxon>Paenibacillaceae</taxon>
        <taxon>Paenibacillus</taxon>
    </lineage>
</organism>
<dbReference type="InterPro" id="IPR011623">
    <property type="entry name" value="7TMR_DISM_rcpt_extracell_dom1"/>
</dbReference>
<feature type="transmembrane region" description="Helical" evidence="11">
    <location>
        <begin position="319"/>
        <end position="340"/>
    </location>
</feature>
<dbReference type="Pfam" id="PF00072">
    <property type="entry name" value="Response_reg"/>
    <property type="match status" value="1"/>
</dbReference>
<evidence type="ECO:0000256" key="4">
    <source>
        <dbReference type="ARBA" id="ARBA00022553"/>
    </source>
</evidence>
<keyword evidence="7" id="KW-0418">Kinase</keyword>
<feature type="transmembrane region" description="Helical" evidence="11">
    <location>
        <begin position="262"/>
        <end position="282"/>
    </location>
</feature>
<name>A0A917CLY2_9BACL</name>
<dbReference type="EC" id="2.7.13.3" evidence="3"/>
<dbReference type="PANTHER" id="PTHR43047">
    <property type="entry name" value="TWO-COMPONENT HISTIDINE PROTEIN KINASE"/>
    <property type="match status" value="1"/>
</dbReference>
<evidence type="ECO:0000256" key="6">
    <source>
        <dbReference type="ARBA" id="ARBA00022741"/>
    </source>
</evidence>
<dbReference type="PRINTS" id="PR00344">
    <property type="entry name" value="BCTRLSENSOR"/>
</dbReference>
<feature type="transmembrane region" description="Helical" evidence="11">
    <location>
        <begin position="200"/>
        <end position="217"/>
    </location>
</feature>
<accession>A0A917CLY2</accession>
<dbReference type="InterPro" id="IPR001789">
    <property type="entry name" value="Sig_transdc_resp-reg_receiver"/>
</dbReference>
<keyword evidence="8" id="KW-0067">ATP-binding</keyword>
<dbReference type="PANTHER" id="PTHR43047:SF71">
    <property type="entry name" value="HISTIDINE KINASE CONTAINING CHEY-HOMOLOGOUS RECEIVER DOMAIN-RELATED"/>
    <property type="match status" value="1"/>
</dbReference>
<dbReference type="InterPro" id="IPR011006">
    <property type="entry name" value="CheY-like_superfamily"/>
</dbReference>
<protein>
    <recommendedName>
        <fullName evidence="3">histidine kinase</fullName>
        <ecNumber evidence="3">2.7.13.3</ecNumber>
    </recommendedName>
</protein>
<evidence type="ECO:0000313" key="15">
    <source>
        <dbReference type="Proteomes" id="UP000644756"/>
    </source>
</evidence>
<dbReference type="SMART" id="SM00448">
    <property type="entry name" value="REC"/>
    <property type="match status" value="1"/>
</dbReference>
<reference evidence="14" key="2">
    <citation type="submission" date="2020-09" db="EMBL/GenBank/DDBJ databases">
        <authorList>
            <person name="Sun Q."/>
            <person name="Zhou Y."/>
        </authorList>
    </citation>
    <scope>NUCLEOTIDE SEQUENCE</scope>
    <source>
        <strain evidence="14">CGMCC 1.12987</strain>
    </source>
</reference>
<keyword evidence="9" id="KW-0902">Two-component regulatory system</keyword>
<dbReference type="SUPFAM" id="SSF55874">
    <property type="entry name" value="ATPase domain of HSP90 chaperone/DNA topoisomerase II/histidine kinase"/>
    <property type="match status" value="2"/>
</dbReference>
<dbReference type="InterPro" id="IPR036890">
    <property type="entry name" value="HATPase_C_sf"/>
</dbReference>
<dbReference type="InterPro" id="IPR010559">
    <property type="entry name" value="Sig_transdc_His_kin_internal"/>
</dbReference>
<feature type="transmembrane region" description="Helical" evidence="11">
    <location>
        <begin position="224"/>
        <end position="242"/>
    </location>
</feature>
<evidence type="ECO:0000313" key="14">
    <source>
        <dbReference type="EMBL" id="GGF92174.1"/>
    </source>
</evidence>
<evidence type="ECO:0000256" key="2">
    <source>
        <dbReference type="ARBA" id="ARBA00004651"/>
    </source>
</evidence>
<keyword evidence="6" id="KW-0547">Nucleotide-binding</keyword>
<dbReference type="InterPro" id="IPR008979">
    <property type="entry name" value="Galactose-bd-like_sf"/>
</dbReference>
<evidence type="ECO:0000256" key="7">
    <source>
        <dbReference type="ARBA" id="ARBA00022777"/>
    </source>
</evidence>
<dbReference type="AlphaFoldDB" id="A0A917CLY2"/>
<dbReference type="GO" id="GO:0005524">
    <property type="term" value="F:ATP binding"/>
    <property type="evidence" value="ECO:0007669"/>
    <property type="project" value="UniProtKB-KW"/>
</dbReference>
<evidence type="ECO:0000259" key="12">
    <source>
        <dbReference type="PROSITE" id="PS50109"/>
    </source>
</evidence>
<dbReference type="GO" id="GO:0009927">
    <property type="term" value="F:histidine phosphotransfer kinase activity"/>
    <property type="evidence" value="ECO:0007669"/>
    <property type="project" value="TreeGrafter"/>
</dbReference>
<keyword evidence="11" id="KW-0472">Membrane</keyword>
<evidence type="ECO:0000256" key="5">
    <source>
        <dbReference type="ARBA" id="ARBA00022679"/>
    </source>
</evidence>
<dbReference type="PROSITE" id="PS50109">
    <property type="entry name" value="HIS_KIN"/>
    <property type="match status" value="2"/>
</dbReference>
<reference evidence="14" key="1">
    <citation type="journal article" date="2014" name="Int. J. Syst. Evol. Microbiol.">
        <title>Complete genome sequence of Corynebacterium casei LMG S-19264T (=DSM 44701T), isolated from a smear-ripened cheese.</title>
        <authorList>
            <consortium name="US DOE Joint Genome Institute (JGI-PGF)"/>
            <person name="Walter F."/>
            <person name="Albersmeier A."/>
            <person name="Kalinowski J."/>
            <person name="Ruckert C."/>
        </authorList>
    </citation>
    <scope>NUCLEOTIDE SEQUENCE</scope>
    <source>
        <strain evidence="14">CGMCC 1.12987</strain>
    </source>
</reference>
<dbReference type="Gene3D" id="2.60.120.260">
    <property type="entry name" value="Galactose-binding domain-like"/>
    <property type="match status" value="1"/>
</dbReference>
<dbReference type="SMART" id="SM00387">
    <property type="entry name" value="HATPase_c"/>
    <property type="match status" value="2"/>
</dbReference>
<dbReference type="FunFam" id="3.30.565.10:FF:000006">
    <property type="entry name" value="Sensor histidine kinase WalK"/>
    <property type="match status" value="1"/>
</dbReference>